<protein>
    <submittedName>
        <fullName evidence="2">Conserved protein containing a Zn-ribbon-like motif, possibly RNA-binding</fullName>
    </submittedName>
</protein>
<dbReference type="InterPro" id="IPR010852">
    <property type="entry name" value="ABATE"/>
</dbReference>
<name>A0A1G7A0S0_9ACTN</name>
<evidence type="ECO:0000259" key="1">
    <source>
        <dbReference type="Pfam" id="PF11706"/>
    </source>
</evidence>
<dbReference type="Proteomes" id="UP000198546">
    <property type="component" value="Chromosome i"/>
</dbReference>
<dbReference type="EMBL" id="LT629688">
    <property type="protein sequence ID" value="SDE08331.1"/>
    <property type="molecule type" value="Genomic_DNA"/>
</dbReference>
<evidence type="ECO:0000313" key="3">
    <source>
        <dbReference type="Proteomes" id="UP000198546"/>
    </source>
</evidence>
<dbReference type="PANTHER" id="PTHR35525">
    <property type="entry name" value="BLL6575 PROTEIN"/>
    <property type="match status" value="1"/>
</dbReference>
<evidence type="ECO:0000313" key="2">
    <source>
        <dbReference type="EMBL" id="SDE08331.1"/>
    </source>
</evidence>
<dbReference type="InterPro" id="IPR021005">
    <property type="entry name" value="Znf_CGNR"/>
</dbReference>
<sequence length="167" mass="18458">MRAFVNSVDLETGVDRLADPTSWREWADQHDIDVPASEADLGSARRLRESLRAALLANHDRAPLPDQTVTALDETARRSRLTARFTADGVHLEPGGQGVDAVLGRVVAVVAAAIQDGTWSRLKACANDTCQWAFYDTSRSRTGQWCSMRICGNRAKQSRWRQQNGAH</sequence>
<dbReference type="InterPro" id="IPR023286">
    <property type="entry name" value="ABATE_dom_sf"/>
</dbReference>
<dbReference type="Gene3D" id="1.10.3300.10">
    <property type="entry name" value="Jann2411-like domain"/>
    <property type="match status" value="1"/>
</dbReference>
<dbReference type="Pfam" id="PF07336">
    <property type="entry name" value="ABATE"/>
    <property type="match status" value="1"/>
</dbReference>
<dbReference type="SUPFAM" id="SSF160904">
    <property type="entry name" value="Jann2411-like"/>
    <property type="match status" value="1"/>
</dbReference>
<dbReference type="Pfam" id="PF11706">
    <property type="entry name" value="zf-CGNR"/>
    <property type="match status" value="1"/>
</dbReference>
<gene>
    <name evidence="2" type="ORF">SAMN04489747_2464</name>
</gene>
<proteinExistence type="predicted"/>
<dbReference type="AlphaFoldDB" id="A0A1G7A0S0"/>
<accession>A0A1G7A0S0</accession>
<feature type="domain" description="Zinc finger CGNR" evidence="1">
    <location>
        <begin position="121"/>
        <end position="162"/>
    </location>
</feature>
<dbReference type="PANTHER" id="PTHR35525:SF3">
    <property type="entry name" value="BLL6575 PROTEIN"/>
    <property type="match status" value="1"/>
</dbReference>
<keyword evidence="3" id="KW-1185">Reference proteome</keyword>
<organism evidence="2 3">
    <name type="scientific">Auraticoccus monumenti</name>
    <dbReference type="NCBI Taxonomy" id="675864"/>
    <lineage>
        <taxon>Bacteria</taxon>
        <taxon>Bacillati</taxon>
        <taxon>Actinomycetota</taxon>
        <taxon>Actinomycetes</taxon>
        <taxon>Propionibacteriales</taxon>
        <taxon>Propionibacteriaceae</taxon>
        <taxon>Auraticoccus</taxon>
    </lineage>
</organism>
<dbReference type="STRING" id="675864.SAMN04489747_2464"/>
<reference evidence="2 3" key="1">
    <citation type="submission" date="2016-10" db="EMBL/GenBank/DDBJ databases">
        <authorList>
            <person name="de Groot N.N."/>
        </authorList>
    </citation>
    <scope>NUCLEOTIDE SEQUENCE [LARGE SCALE GENOMIC DNA]</scope>
    <source>
        <strain evidence="2 3">MON 2.2</strain>
    </source>
</reference>